<accession>A0ABX3VT77</accession>
<keyword evidence="2" id="KW-0812">Transmembrane</keyword>
<keyword evidence="2" id="KW-0472">Membrane</keyword>
<dbReference type="Gene3D" id="3.40.50.1860">
    <property type="match status" value="2"/>
</dbReference>
<evidence type="ECO:0000313" key="3">
    <source>
        <dbReference type="EMBL" id="ORW33768.1"/>
    </source>
</evidence>
<keyword evidence="4" id="KW-1185">Reference proteome</keyword>
<sequence>MLCDDYRALTGGASPDVLVHSISVQRHLVEAFWGGSLRTEHREALNHLVTRTCRFLADGGADVIAVACNATTIDDTATATPPRIGMVEATRQKLQRLGARRVALLAPSTTLASAAYERGLGEAGIAVVVLGPRDQRIVDRFAEALQWSPTRLPVPGAFLRLVAELGDDVDALVLDCPDLCGVVDDGMAGRPVIDGVAALVDESCRALLVPVPDAAESVTATGFDTSAQLTLRAPVLQTDCAEPDPDTRAMPAFPYASYPWPLSTSVERAYQQTSPKLRGLGALAAGFFGAVCFGAAAGMLTVHYTDPDRPSATLDQPAHTNSSGVAFRGSADDRMFR</sequence>
<evidence type="ECO:0008006" key="5">
    <source>
        <dbReference type="Google" id="ProtNLM"/>
    </source>
</evidence>
<evidence type="ECO:0000256" key="2">
    <source>
        <dbReference type="SAM" id="Phobius"/>
    </source>
</evidence>
<feature type="transmembrane region" description="Helical" evidence="2">
    <location>
        <begin position="280"/>
        <end position="304"/>
    </location>
</feature>
<evidence type="ECO:0000313" key="4">
    <source>
        <dbReference type="Proteomes" id="UP000193801"/>
    </source>
</evidence>
<protein>
    <recommendedName>
        <fullName evidence="5">Asp/Glu racemase</fullName>
    </recommendedName>
</protein>
<dbReference type="InterPro" id="IPR001920">
    <property type="entry name" value="Asp/Glu_race"/>
</dbReference>
<dbReference type="Pfam" id="PF01177">
    <property type="entry name" value="Asp_Glu_race"/>
    <property type="match status" value="1"/>
</dbReference>
<dbReference type="Proteomes" id="UP000193801">
    <property type="component" value="Unassembled WGS sequence"/>
</dbReference>
<feature type="region of interest" description="Disordered" evidence="1">
    <location>
        <begin position="309"/>
        <end position="337"/>
    </location>
</feature>
<comment type="caution">
    <text evidence="3">The sequence shown here is derived from an EMBL/GenBank/DDBJ whole genome shotgun (WGS) entry which is preliminary data.</text>
</comment>
<dbReference type="SUPFAM" id="SSF53681">
    <property type="entry name" value="Aspartate/glutamate racemase"/>
    <property type="match status" value="1"/>
</dbReference>
<dbReference type="EMBL" id="LQPK01000002">
    <property type="protein sequence ID" value="ORW33768.1"/>
    <property type="molecule type" value="Genomic_DNA"/>
</dbReference>
<keyword evidence="2" id="KW-1133">Transmembrane helix</keyword>
<evidence type="ECO:0000256" key="1">
    <source>
        <dbReference type="SAM" id="MobiDB-lite"/>
    </source>
</evidence>
<proteinExistence type="predicted"/>
<gene>
    <name evidence="3" type="ORF">AWB91_06250</name>
</gene>
<name>A0ABX3VT77_9MYCO</name>
<reference evidence="3 4" key="1">
    <citation type="journal article" date="2015" name="Emerg. Microbes Infect.">
        <title>Characterization of 17 strains belonging to the Mycobacterium simiae complex and description of Mycobacterium paraense sp. nov.</title>
        <authorList>
            <person name="Fusco da Costa A.R."/>
            <person name="Fedrizzi T."/>
            <person name="Lopes M.L."/>
            <person name="Pecorari M."/>
            <person name="Oliveira da Costa W.L."/>
            <person name="Giacobazzi E."/>
            <person name="da Costa Bahia J.R."/>
            <person name="De Sanctis V."/>
            <person name="Batista Lima K.V."/>
            <person name="Bertorelli R."/>
            <person name="Grottola A."/>
            <person name="Fabio A."/>
            <person name="Mariottini A."/>
            <person name="Ferretti P."/>
            <person name="Di Leva F."/>
            <person name="Fregni Serpini G."/>
            <person name="Tagliazucchi S."/>
            <person name="Rumpianesi F."/>
            <person name="Jousson O."/>
            <person name="Segata N."/>
            <person name="Tortoli E."/>
        </authorList>
    </citation>
    <scope>NUCLEOTIDE SEQUENCE [LARGE SCALE GENOMIC DNA]</scope>
    <source>
        <strain evidence="3 4">FI-07156</strain>
    </source>
</reference>
<dbReference type="InterPro" id="IPR015942">
    <property type="entry name" value="Asp/Glu/hydantoin_racemase"/>
</dbReference>
<organism evidence="3 4">
    <name type="scientific">Mycobacterium paraense</name>
    <dbReference type="NCBI Taxonomy" id="767916"/>
    <lineage>
        <taxon>Bacteria</taxon>
        <taxon>Bacillati</taxon>
        <taxon>Actinomycetota</taxon>
        <taxon>Actinomycetes</taxon>
        <taxon>Mycobacteriales</taxon>
        <taxon>Mycobacteriaceae</taxon>
        <taxon>Mycobacterium</taxon>
        <taxon>Mycobacterium simiae complex</taxon>
    </lineage>
</organism>